<keyword evidence="10" id="KW-1185">Reference proteome</keyword>
<reference evidence="9" key="1">
    <citation type="submission" date="2023-01" db="EMBL/GenBank/DDBJ databases">
        <title>Metagenome sequencing of chrysophaentin producing Chrysophaeum taylorii.</title>
        <authorList>
            <person name="Davison J."/>
            <person name="Bewley C."/>
        </authorList>
    </citation>
    <scope>NUCLEOTIDE SEQUENCE</scope>
    <source>
        <strain evidence="9">NIES-1699</strain>
    </source>
</reference>
<evidence type="ECO:0000256" key="8">
    <source>
        <dbReference type="SAM" id="SignalP"/>
    </source>
</evidence>
<protein>
    <recommendedName>
        <fullName evidence="11">Glycosyltransferase family 92 protein</fullName>
    </recommendedName>
</protein>
<evidence type="ECO:0000313" key="9">
    <source>
        <dbReference type="EMBL" id="KAJ8601118.1"/>
    </source>
</evidence>
<sequence>MRAAVGVVIINCVVVVGGQSTREFTFAGYRFADLIVTPFMPTPQTALVVMCGRCQTPIQRQDNFHNKVLTLCPGYHLREPRCEFEGGRSELRSLRDECLACEVPVSLLLDRNDEALPVALSNHIHRLETAAATWPWKENRSWNVALATIAREEFPIDWLEWHLASGVEHFFVYRDATTFDASVVAPFVARGLVTLVSWVDRKGLQGERIRANHARFAFGAKAKWFGIVDTDTYFVPHVHHKMLVPPTLGDVSEATVSRHYVARNQTYALKIALRRAQDPRTCGEEVLPQKKVSRLLRCTWSERKGKVTATKPLWHFPPSAEPFPLADGDLDKVEHILALRAWRLRPQRP</sequence>
<keyword evidence="7" id="KW-0472">Membrane</keyword>
<keyword evidence="8" id="KW-0732">Signal</keyword>
<organism evidence="9 10">
    <name type="scientific">Chrysophaeum taylorii</name>
    <dbReference type="NCBI Taxonomy" id="2483200"/>
    <lineage>
        <taxon>Eukaryota</taxon>
        <taxon>Sar</taxon>
        <taxon>Stramenopiles</taxon>
        <taxon>Ochrophyta</taxon>
        <taxon>Pelagophyceae</taxon>
        <taxon>Pelagomonadales</taxon>
        <taxon>Pelagomonadaceae</taxon>
        <taxon>Chrysophaeum</taxon>
    </lineage>
</organism>
<evidence type="ECO:0000256" key="6">
    <source>
        <dbReference type="ARBA" id="ARBA00022989"/>
    </source>
</evidence>
<feature type="chain" id="PRO_5041970859" description="Glycosyltransferase family 92 protein" evidence="8">
    <location>
        <begin position="19"/>
        <end position="349"/>
    </location>
</feature>
<accession>A0AAD7UCB4</accession>
<evidence type="ECO:0000256" key="7">
    <source>
        <dbReference type="ARBA" id="ARBA00023136"/>
    </source>
</evidence>
<dbReference type="PANTHER" id="PTHR21461">
    <property type="entry name" value="GLYCOSYLTRANSFERASE FAMILY 92 PROTEIN"/>
    <property type="match status" value="1"/>
</dbReference>
<proteinExistence type="inferred from homology"/>
<dbReference type="Proteomes" id="UP001230188">
    <property type="component" value="Unassembled WGS sequence"/>
</dbReference>
<name>A0AAD7UCB4_9STRA</name>
<evidence type="ECO:0008006" key="11">
    <source>
        <dbReference type="Google" id="ProtNLM"/>
    </source>
</evidence>
<gene>
    <name evidence="9" type="ORF">CTAYLR_008825</name>
</gene>
<dbReference type="AlphaFoldDB" id="A0AAD7UCB4"/>
<feature type="signal peptide" evidence="8">
    <location>
        <begin position="1"/>
        <end position="18"/>
    </location>
</feature>
<dbReference type="Pfam" id="PF01697">
    <property type="entry name" value="Glyco_transf_92"/>
    <property type="match status" value="1"/>
</dbReference>
<keyword evidence="3" id="KW-0328">Glycosyltransferase</keyword>
<evidence type="ECO:0000313" key="10">
    <source>
        <dbReference type="Proteomes" id="UP001230188"/>
    </source>
</evidence>
<keyword evidence="4" id="KW-0808">Transferase</keyword>
<dbReference type="GO" id="GO:0005737">
    <property type="term" value="C:cytoplasm"/>
    <property type="evidence" value="ECO:0007669"/>
    <property type="project" value="TreeGrafter"/>
</dbReference>
<dbReference type="GO" id="GO:0016757">
    <property type="term" value="F:glycosyltransferase activity"/>
    <property type="evidence" value="ECO:0007669"/>
    <property type="project" value="UniProtKB-KW"/>
</dbReference>
<evidence type="ECO:0000256" key="5">
    <source>
        <dbReference type="ARBA" id="ARBA00022692"/>
    </source>
</evidence>
<comment type="similarity">
    <text evidence="2">Belongs to the glycosyltransferase 92 family.</text>
</comment>
<dbReference type="InterPro" id="IPR008166">
    <property type="entry name" value="Glyco_transf_92"/>
</dbReference>
<keyword evidence="5" id="KW-0812">Transmembrane</keyword>
<evidence type="ECO:0000256" key="4">
    <source>
        <dbReference type="ARBA" id="ARBA00022679"/>
    </source>
</evidence>
<evidence type="ECO:0000256" key="1">
    <source>
        <dbReference type="ARBA" id="ARBA00004167"/>
    </source>
</evidence>
<keyword evidence="6" id="KW-1133">Transmembrane helix</keyword>
<comment type="subcellular location">
    <subcellularLocation>
        <location evidence="1">Membrane</location>
        <topology evidence="1">Single-pass membrane protein</topology>
    </subcellularLocation>
</comment>
<evidence type="ECO:0000256" key="2">
    <source>
        <dbReference type="ARBA" id="ARBA00007647"/>
    </source>
</evidence>
<dbReference type="EMBL" id="JAQMWT010000451">
    <property type="protein sequence ID" value="KAJ8601118.1"/>
    <property type="molecule type" value="Genomic_DNA"/>
</dbReference>
<dbReference type="GO" id="GO:0016020">
    <property type="term" value="C:membrane"/>
    <property type="evidence" value="ECO:0007669"/>
    <property type="project" value="UniProtKB-SubCell"/>
</dbReference>
<evidence type="ECO:0000256" key="3">
    <source>
        <dbReference type="ARBA" id="ARBA00022676"/>
    </source>
</evidence>
<comment type="caution">
    <text evidence="9">The sequence shown here is derived from an EMBL/GenBank/DDBJ whole genome shotgun (WGS) entry which is preliminary data.</text>
</comment>
<dbReference type="PANTHER" id="PTHR21461:SF69">
    <property type="entry name" value="GLYCOSYLTRANSFERASE FAMILY 92 PROTEIN"/>
    <property type="match status" value="1"/>
</dbReference>